<feature type="binding site" evidence="7">
    <location>
        <begin position="315"/>
        <end position="319"/>
    </location>
    <ligand>
        <name>substrate</name>
    </ligand>
</feature>
<dbReference type="AlphaFoldDB" id="A0A1L9AUN5"/>
<dbReference type="InterPro" id="IPR045864">
    <property type="entry name" value="aa-tRNA-synth_II/BPL/LPL"/>
</dbReference>
<evidence type="ECO:0000259" key="8">
    <source>
        <dbReference type="PROSITE" id="PS50862"/>
    </source>
</evidence>
<dbReference type="PANTHER" id="PTHR10745">
    <property type="entry name" value="GLYCYL-TRNA SYNTHETASE/DNA POLYMERASE SUBUNIT GAMMA-2"/>
    <property type="match status" value="1"/>
</dbReference>
<dbReference type="OrthoDB" id="9760853at2"/>
<dbReference type="NCBIfam" id="NF003211">
    <property type="entry name" value="PRK04173.1"/>
    <property type="match status" value="1"/>
</dbReference>
<name>A0A1L9AUN5_9BACT</name>
<keyword evidence="10" id="KW-1185">Reference proteome</keyword>
<feature type="binding site" evidence="7">
    <location>
        <begin position="176"/>
        <end position="178"/>
    </location>
    <ligand>
        <name>ATP</name>
        <dbReference type="ChEBI" id="CHEBI:30616"/>
    </ligand>
</feature>
<comment type="catalytic activity">
    <reaction evidence="7">
        <text>tRNA(Gly) + glycine + ATP = glycyl-tRNA(Gly) + AMP + diphosphate</text>
        <dbReference type="Rhea" id="RHEA:16013"/>
        <dbReference type="Rhea" id="RHEA-COMP:9664"/>
        <dbReference type="Rhea" id="RHEA-COMP:9683"/>
        <dbReference type="ChEBI" id="CHEBI:30616"/>
        <dbReference type="ChEBI" id="CHEBI:33019"/>
        <dbReference type="ChEBI" id="CHEBI:57305"/>
        <dbReference type="ChEBI" id="CHEBI:78442"/>
        <dbReference type="ChEBI" id="CHEBI:78522"/>
        <dbReference type="ChEBI" id="CHEBI:456215"/>
        <dbReference type="EC" id="6.1.1.14"/>
    </reaction>
</comment>
<dbReference type="GO" id="GO:0004820">
    <property type="term" value="F:glycine-tRNA ligase activity"/>
    <property type="evidence" value="ECO:0007669"/>
    <property type="project" value="UniProtKB-UniRule"/>
</dbReference>
<dbReference type="PROSITE" id="PS50862">
    <property type="entry name" value="AA_TRNA_LIGASE_II"/>
    <property type="match status" value="1"/>
</dbReference>
<dbReference type="InterPro" id="IPR022961">
    <property type="entry name" value="Gly_tRNA_ligase_bac"/>
</dbReference>
<dbReference type="Pfam" id="PF03129">
    <property type="entry name" value="HGTP_anticodon"/>
    <property type="match status" value="1"/>
</dbReference>
<dbReference type="STRING" id="83449.BON30_47220"/>
<dbReference type="InterPro" id="IPR033731">
    <property type="entry name" value="GlyRS-like_core"/>
</dbReference>
<evidence type="ECO:0000256" key="5">
    <source>
        <dbReference type="ARBA" id="ARBA00022917"/>
    </source>
</evidence>
<dbReference type="RefSeq" id="WP_071905240.1">
    <property type="nucleotide sequence ID" value="NZ_MPIN01000029.1"/>
</dbReference>
<evidence type="ECO:0000313" key="10">
    <source>
        <dbReference type="Proteomes" id="UP000182229"/>
    </source>
</evidence>
<evidence type="ECO:0000256" key="2">
    <source>
        <dbReference type="ARBA" id="ARBA00022598"/>
    </source>
</evidence>
<reference evidence="10" key="1">
    <citation type="submission" date="2016-11" db="EMBL/GenBank/DDBJ databases">
        <authorList>
            <person name="Shukria A."/>
            <person name="Stevens D.C."/>
        </authorList>
    </citation>
    <scope>NUCLEOTIDE SEQUENCE [LARGE SCALE GENOMIC DNA]</scope>
    <source>
        <strain evidence="10">Cbfe23</strain>
    </source>
</reference>
<feature type="binding site" evidence="7">
    <location>
        <begin position="191"/>
        <end position="195"/>
    </location>
    <ligand>
        <name>substrate</name>
    </ligand>
</feature>
<protein>
    <recommendedName>
        <fullName evidence="7">Glycine--tRNA ligase</fullName>
        <ecNumber evidence="7">6.1.1.14</ecNumber>
    </recommendedName>
    <alternativeName>
        <fullName evidence="7">Glycyl-tRNA synthetase</fullName>
        <shortName evidence="7">GlyRS</shortName>
    </alternativeName>
</protein>
<feature type="binding site" evidence="7">
    <location>
        <begin position="319"/>
        <end position="322"/>
    </location>
    <ligand>
        <name>ATP</name>
        <dbReference type="ChEBI" id="CHEBI:30616"/>
    </ligand>
</feature>
<keyword evidence="2 7" id="KW-0436">Ligase</keyword>
<evidence type="ECO:0000256" key="3">
    <source>
        <dbReference type="ARBA" id="ARBA00022741"/>
    </source>
</evidence>
<dbReference type="HAMAP" id="MF_00253_B">
    <property type="entry name" value="Gly_tRNA_synth_B"/>
    <property type="match status" value="1"/>
</dbReference>
<evidence type="ECO:0000256" key="4">
    <source>
        <dbReference type="ARBA" id="ARBA00022840"/>
    </source>
</evidence>
<dbReference type="CDD" id="cd00774">
    <property type="entry name" value="GlyRS-like_core"/>
    <property type="match status" value="1"/>
</dbReference>
<dbReference type="InterPro" id="IPR002314">
    <property type="entry name" value="aa-tRNA-synt_IIb"/>
</dbReference>
<accession>A0A1L9AUN5</accession>
<keyword evidence="1 7" id="KW-0963">Cytoplasm</keyword>
<feature type="binding site" evidence="7">
    <location>
        <begin position="260"/>
        <end position="261"/>
    </location>
    <ligand>
        <name>ATP</name>
        <dbReference type="ChEBI" id="CHEBI:30616"/>
    </ligand>
</feature>
<proteinExistence type="inferred from homology"/>
<evidence type="ECO:0000256" key="7">
    <source>
        <dbReference type="HAMAP-Rule" id="MF_00253"/>
    </source>
</evidence>
<keyword evidence="5 7" id="KW-0648">Protein biosynthesis</keyword>
<dbReference type="Gene3D" id="3.40.50.800">
    <property type="entry name" value="Anticodon-binding domain"/>
    <property type="match status" value="1"/>
</dbReference>
<dbReference type="Gene3D" id="3.30.930.10">
    <property type="entry name" value="Bira Bifunctional Protein, Domain 2"/>
    <property type="match status" value="1"/>
</dbReference>
<comment type="caution">
    <text evidence="9">The sequence shown here is derived from an EMBL/GenBank/DDBJ whole genome shotgun (WGS) entry which is preliminary data.</text>
</comment>
<evidence type="ECO:0000256" key="6">
    <source>
        <dbReference type="ARBA" id="ARBA00023146"/>
    </source>
</evidence>
<feature type="binding site" evidence="7">
    <location>
        <begin position="186"/>
        <end position="191"/>
    </location>
    <ligand>
        <name>ATP</name>
        <dbReference type="ChEBI" id="CHEBI:30616"/>
    </ligand>
</feature>
<dbReference type="EMBL" id="MPIN01000029">
    <property type="protein sequence ID" value="OJH33728.1"/>
    <property type="molecule type" value="Genomic_DNA"/>
</dbReference>
<reference evidence="9 10" key="2">
    <citation type="submission" date="2016-12" db="EMBL/GenBank/DDBJ databases">
        <title>Draft Genome Sequence of Cystobacter ferrugineus Strain Cbfe23.</title>
        <authorList>
            <person name="Akbar S."/>
            <person name="Dowd S.E."/>
            <person name="Stevens D.C."/>
        </authorList>
    </citation>
    <scope>NUCLEOTIDE SEQUENCE [LARGE SCALE GENOMIC DNA]</scope>
    <source>
        <strain evidence="9 10">Cbfe23</strain>
    </source>
</reference>
<dbReference type="PANTHER" id="PTHR10745:SF8">
    <property type="entry name" value="DNA POLYMERASE SUBUNIT GAMMA-2, MITOCHONDRIAL"/>
    <property type="match status" value="1"/>
</dbReference>
<comment type="function">
    <text evidence="7">Catalyzes the attachment of glycine to tRNA(Gly).</text>
</comment>
<dbReference type="GO" id="GO:0005737">
    <property type="term" value="C:cytoplasm"/>
    <property type="evidence" value="ECO:0007669"/>
    <property type="project" value="UniProtKB-SubCell"/>
</dbReference>
<organism evidence="9 10">
    <name type="scientific">Cystobacter ferrugineus</name>
    <dbReference type="NCBI Taxonomy" id="83449"/>
    <lineage>
        <taxon>Bacteria</taxon>
        <taxon>Pseudomonadati</taxon>
        <taxon>Myxococcota</taxon>
        <taxon>Myxococcia</taxon>
        <taxon>Myxococcales</taxon>
        <taxon>Cystobacterineae</taxon>
        <taxon>Archangiaceae</taxon>
        <taxon>Cystobacter</taxon>
    </lineage>
</organism>
<dbReference type="SUPFAM" id="SSF52954">
    <property type="entry name" value="Class II aaRS ABD-related"/>
    <property type="match status" value="1"/>
</dbReference>
<dbReference type="CDD" id="cd00858">
    <property type="entry name" value="GlyRS_anticodon"/>
    <property type="match status" value="1"/>
</dbReference>
<evidence type="ECO:0000256" key="1">
    <source>
        <dbReference type="ARBA" id="ARBA00022490"/>
    </source>
</evidence>
<evidence type="ECO:0000313" key="9">
    <source>
        <dbReference type="EMBL" id="OJH33728.1"/>
    </source>
</evidence>
<feature type="binding site" evidence="7">
    <location>
        <position position="144"/>
    </location>
    <ligand>
        <name>substrate</name>
    </ligand>
</feature>
<dbReference type="GO" id="GO:0006426">
    <property type="term" value="P:glycyl-tRNA aminoacylation"/>
    <property type="evidence" value="ECO:0007669"/>
    <property type="project" value="UniProtKB-UniRule"/>
</dbReference>
<comment type="subunit">
    <text evidence="7">Homodimer.</text>
</comment>
<comment type="subcellular location">
    <subcellularLocation>
        <location evidence="7">Cytoplasm</location>
    </subcellularLocation>
</comment>
<keyword evidence="4 7" id="KW-0067">ATP-binding</keyword>
<dbReference type="Proteomes" id="UP000182229">
    <property type="component" value="Unassembled WGS sequence"/>
</dbReference>
<keyword evidence="6 7" id="KW-0030">Aminoacyl-tRNA synthetase</keyword>
<comment type="similarity">
    <text evidence="7">Belongs to the class-II aminoacyl-tRNA synthetase family.</text>
</comment>
<dbReference type="PRINTS" id="PR01043">
    <property type="entry name" value="TRNASYNTHGLY"/>
</dbReference>
<feature type="domain" description="Aminoacyl-transfer RNA synthetases class-II family profile" evidence="8">
    <location>
        <begin position="7"/>
        <end position="347"/>
    </location>
</feature>
<dbReference type="SUPFAM" id="SSF55681">
    <property type="entry name" value="Class II aaRS and biotin synthetases"/>
    <property type="match status" value="1"/>
</dbReference>
<dbReference type="GO" id="GO:0005524">
    <property type="term" value="F:ATP binding"/>
    <property type="evidence" value="ECO:0007669"/>
    <property type="project" value="UniProtKB-UniRule"/>
</dbReference>
<sequence>MAAQTMEQLVSLCKRRGFIFPGSAVYGGLQGTYDYGPLGVELKNNLKLAWWRANVWEREDMEGIDAAILMNKLTWRYSGHEETFVDPMVDCKNCKMRWRADQISGKCPNCASTELTEPRPFNLMFKTQIGPVPDPESFSYLRPETAQGIFVNFKHVLDSTSRKLPFGIAQIGKAFRNEITPRNFIFRVREFEQMEIEFFVRPGEDEGWHKKWVEDRINWWLSVGLSRQNLEPYHQKPEELAHYAKATVDLLYRFPHGLEELEGIANRTDYDLGSHSKDQGALGLKARVSPNSHSTDKLTWFDPETKQHVVPFVIEPSAGVDRGVLALLSEAYAEEQVKPAPVDRLKPVEEALGTFLKSVGRNEKLPAQAKEALLAEGERIAHALGERLPSIAGLLSMPGAESIEVAKKLRGQVDPVVDEFYRTVLHFKPHLAPIKVAVLPLKKNHPEIVSTAKSIRRKLQSSGAMRIVYDDTGAIGKLYRRQDEIGTPFCITVDFDTLGEGKDAALANTVTVRHRDSMAQERVAISELETYLREKMQSGA</sequence>
<keyword evidence="3 7" id="KW-0547">Nucleotide-binding</keyword>
<dbReference type="EC" id="6.1.1.14" evidence="7"/>
<dbReference type="InterPro" id="IPR036621">
    <property type="entry name" value="Anticodon-bd_dom_sf"/>
</dbReference>
<dbReference type="Pfam" id="PF00587">
    <property type="entry name" value="tRNA-synt_2b"/>
    <property type="match status" value="1"/>
</dbReference>
<dbReference type="InterPro" id="IPR004154">
    <property type="entry name" value="Anticodon-bd"/>
</dbReference>
<dbReference type="InterPro" id="IPR006195">
    <property type="entry name" value="aa-tRNA-synth_II"/>
</dbReference>
<feature type="binding site" evidence="7">
    <location>
        <position position="99"/>
    </location>
    <ligand>
        <name>substrate</name>
    </ligand>
</feature>
<dbReference type="InterPro" id="IPR027031">
    <property type="entry name" value="Gly-tRNA_synthase/POLG2"/>
</dbReference>
<gene>
    <name evidence="7" type="primary">glyQS</name>
    <name evidence="9" type="ORF">BON30_47220</name>
</gene>